<feature type="compositionally biased region" description="Polar residues" evidence="2">
    <location>
        <begin position="307"/>
        <end position="317"/>
    </location>
</feature>
<evidence type="ECO:0000256" key="1">
    <source>
        <dbReference type="SAM" id="Coils"/>
    </source>
</evidence>
<name>A0A4P8PUB2_9VIRU</name>
<dbReference type="EMBL" id="MK249228">
    <property type="protein sequence ID" value="QCQ85114.1"/>
    <property type="molecule type" value="Genomic_DNA"/>
</dbReference>
<feature type="region of interest" description="Disordered" evidence="2">
    <location>
        <begin position="306"/>
        <end position="350"/>
    </location>
</feature>
<organism evidence="3">
    <name type="scientific">Blackfly microvirus SF02</name>
    <dbReference type="NCBI Taxonomy" id="2576452"/>
    <lineage>
        <taxon>Viruses</taxon>
        <taxon>Monodnaviria</taxon>
        <taxon>Sangervirae</taxon>
        <taxon>Phixviricota</taxon>
        <taxon>Malgrandaviricetes</taxon>
        <taxon>Petitvirales</taxon>
        <taxon>Microviridae</taxon>
        <taxon>Microvirus</taxon>
    </lineage>
</organism>
<dbReference type="Proteomes" id="UP000322317">
    <property type="component" value="Segment"/>
</dbReference>
<feature type="compositionally biased region" description="Polar residues" evidence="2">
    <location>
        <begin position="335"/>
        <end position="350"/>
    </location>
</feature>
<reference evidence="3" key="1">
    <citation type="submission" date="2018-12" db="EMBL/GenBank/DDBJ databases">
        <title>Singled stranded DNA viruses identified in blackflies (Austrosimulium ungulatum) sampled in New Zealand.</title>
        <authorList>
            <person name="Kraberger S."/>
            <person name="Fontenele R.S."/>
            <person name="Schmidlin K."/>
            <person name="Walters M."/>
            <person name="Varsani A."/>
        </authorList>
    </citation>
    <scope>NUCLEOTIDE SEQUENCE [LARGE SCALE GENOMIC DNA]</scope>
    <source>
        <strain evidence="3">190</strain>
    </source>
</reference>
<proteinExistence type="predicted"/>
<accession>A0A4P8PUB2</accession>
<evidence type="ECO:0000256" key="2">
    <source>
        <dbReference type="SAM" id="MobiDB-lite"/>
    </source>
</evidence>
<sequence length="350" mass="38526">MKINFKPILLYDLLPAISAGSGLIGGIIDAVTANSRAKDAQGFADAQANKQRAWAVEDRDWQANYNSPVNIMARYKQAGLNPNLIYGNNGFQAPATRSTPAASPYIAQPGIGKAVGESIQTYQDASLKQAQTENAQQMLQNLQQDNLNKQADLVRKNIENVILATDPRSNIREQEDFRDIERANIQNRADITAQQDLSAMYNQQHGEQMVISDRRNNAIGAALQESNISIGLQKAIQSLQGTEKNSKNLQILDILKQKMLNDVDLQRLDIDMQNGGINAKSPFYQKILSGLLDGVMMYLGGKMNPGGFSSPNTQRPSFNPGVPQPGGNYRPPNSGFKSSALYNRNDLYNR</sequence>
<protein>
    <submittedName>
        <fullName evidence="3">DNA pilot protein</fullName>
    </submittedName>
</protein>
<keyword evidence="1" id="KW-0175">Coiled coil</keyword>
<feature type="coiled-coil region" evidence="1">
    <location>
        <begin position="125"/>
        <end position="159"/>
    </location>
</feature>
<evidence type="ECO:0000313" key="3">
    <source>
        <dbReference type="EMBL" id="QCQ85114.1"/>
    </source>
</evidence>